<dbReference type="AlphaFoldDB" id="A0A815J005"/>
<evidence type="ECO:0000313" key="1">
    <source>
        <dbReference type="EMBL" id="CAF1375243.1"/>
    </source>
</evidence>
<evidence type="ECO:0000313" key="5">
    <source>
        <dbReference type="Proteomes" id="UP000663882"/>
    </source>
</evidence>
<dbReference type="EMBL" id="CAJOAX010002032">
    <property type="protein sequence ID" value="CAF3765642.1"/>
    <property type="molecule type" value="Genomic_DNA"/>
</dbReference>
<dbReference type="EMBL" id="CAJOBE010011777">
    <property type="protein sequence ID" value="CAF4138125.1"/>
    <property type="molecule type" value="Genomic_DNA"/>
</dbReference>
<evidence type="ECO:0000313" key="3">
    <source>
        <dbReference type="EMBL" id="CAF3765642.1"/>
    </source>
</evidence>
<dbReference type="Proteomes" id="UP000663874">
    <property type="component" value="Unassembled WGS sequence"/>
</dbReference>
<proteinExistence type="predicted"/>
<dbReference type="Proteomes" id="UP000663889">
    <property type="component" value="Unassembled WGS sequence"/>
</dbReference>
<evidence type="ECO:0000313" key="4">
    <source>
        <dbReference type="EMBL" id="CAF4138125.1"/>
    </source>
</evidence>
<dbReference type="OrthoDB" id="10035142at2759"/>
<gene>
    <name evidence="4" type="ORF">FNK824_LOCUS33062</name>
    <name evidence="3" type="ORF">OTI717_LOCUS16365</name>
    <name evidence="1" type="ORF">RFH988_LOCUS33555</name>
    <name evidence="2" type="ORF">SEV965_LOCUS33766</name>
</gene>
<dbReference type="EMBL" id="CAJNOO010004267">
    <property type="protein sequence ID" value="CAF1375243.1"/>
    <property type="molecule type" value="Genomic_DNA"/>
</dbReference>
<reference evidence="1" key="1">
    <citation type="submission" date="2021-02" db="EMBL/GenBank/DDBJ databases">
        <authorList>
            <person name="Nowell W R."/>
        </authorList>
    </citation>
    <scope>NUCLEOTIDE SEQUENCE</scope>
</reference>
<comment type="caution">
    <text evidence="1">The sequence shown here is derived from an EMBL/GenBank/DDBJ whole genome shotgun (WGS) entry which is preliminary data.</text>
</comment>
<organism evidence="1 5">
    <name type="scientific">Rotaria sordida</name>
    <dbReference type="NCBI Taxonomy" id="392033"/>
    <lineage>
        <taxon>Eukaryota</taxon>
        <taxon>Metazoa</taxon>
        <taxon>Spiralia</taxon>
        <taxon>Gnathifera</taxon>
        <taxon>Rotifera</taxon>
        <taxon>Eurotatoria</taxon>
        <taxon>Bdelloidea</taxon>
        <taxon>Philodinida</taxon>
        <taxon>Philodinidae</taxon>
        <taxon>Rotaria</taxon>
    </lineage>
</organism>
<accession>A0A815J005</accession>
<dbReference type="Proteomes" id="UP000663882">
    <property type="component" value="Unassembled WGS sequence"/>
</dbReference>
<dbReference type="EMBL" id="CAJNOU010004728">
    <property type="protein sequence ID" value="CAF1452727.1"/>
    <property type="molecule type" value="Genomic_DNA"/>
</dbReference>
<name>A0A815J005_9BILA</name>
<evidence type="ECO:0000313" key="2">
    <source>
        <dbReference type="EMBL" id="CAF1452727.1"/>
    </source>
</evidence>
<evidence type="ECO:0008006" key="6">
    <source>
        <dbReference type="Google" id="ProtNLM"/>
    </source>
</evidence>
<protein>
    <recommendedName>
        <fullName evidence="6">Glycine-rich domain-containing protein-like</fullName>
    </recommendedName>
</protein>
<dbReference type="Proteomes" id="UP000663823">
    <property type="component" value="Unassembled WGS sequence"/>
</dbReference>
<sequence length="120" mass="14202">MDADEGEGWSHEQVNEIVPEYRKFLLLTKMYENQAVVPSKLVDKVWHYHILDTQAYAVDCENVFGRFLHHYPYWGMRGESDLKSLQDAFSMTLQLYKKEFGPAPENIWRTESRCPKCGRR</sequence>